<evidence type="ECO:0008006" key="4">
    <source>
        <dbReference type="Google" id="ProtNLM"/>
    </source>
</evidence>
<dbReference type="AlphaFoldDB" id="A0A1M4TV51"/>
<organism evidence="2 3">
    <name type="scientific">Caloramator proteoclasticus DSM 10124</name>
    <dbReference type="NCBI Taxonomy" id="1121262"/>
    <lineage>
        <taxon>Bacteria</taxon>
        <taxon>Bacillati</taxon>
        <taxon>Bacillota</taxon>
        <taxon>Clostridia</taxon>
        <taxon>Eubacteriales</taxon>
        <taxon>Clostridiaceae</taxon>
        <taxon>Caloramator</taxon>
    </lineage>
</organism>
<dbReference type="InterPro" id="IPR007211">
    <property type="entry name" value="DUF378"/>
</dbReference>
<name>A0A1M4TV51_9CLOT</name>
<dbReference type="EMBL" id="FQVG01000005">
    <property type="protein sequence ID" value="SHE48359.1"/>
    <property type="molecule type" value="Genomic_DNA"/>
</dbReference>
<feature type="transmembrane region" description="Helical" evidence="1">
    <location>
        <begin position="40"/>
        <end position="58"/>
    </location>
</feature>
<reference evidence="3" key="1">
    <citation type="submission" date="2016-11" db="EMBL/GenBank/DDBJ databases">
        <authorList>
            <person name="Varghese N."/>
            <person name="Submissions S."/>
        </authorList>
    </citation>
    <scope>NUCLEOTIDE SEQUENCE [LARGE SCALE GENOMIC DNA]</scope>
    <source>
        <strain evidence="3">DSM 10124</strain>
    </source>
</reference>
<dbReference type="Proteomes" id="UP000184423">
    <property type="component" value="Unassembled WGS sequence"/>
</dbReference>
<keyword evidence="3" id="KW-1185">Reference proteome</keyword>
<dbReference type="PANTHER" id="PTHR37304">
    <property type="entry name" value="MEMBRANE PROTEIN-RELATED"/>
    <property type="match status" value="1"/>
</dbReference>
<feature type="transmembrane region" description="Helical" evidence="1">
    <location>
        <begin position="7"/>
        <end position="34"/>
    </location>
</feature>
<dbReference type="Pfam" id="PF04070">
    <property type="entry name" value="DUF378"/>
    <property type="match status" value="1"/>
</dbReference>
<keyword evidence="1" id="KW-0812">Transmembrane</keyword>
<protein>
    <recommendedName>
        <fullName evidence="4">DUF378 domain-containing protein</fullName>
    </recommendedName>
</protein>
<dbReference type="PANTHER" id="PTHR37304:SF1">
    <property type="entry name" value="MEMBRANE PROTEIN"/>
    <property type="match status" value="1"/>
</dbReference>
<gene>
    <name evidence="2" type="ORF">SAMN02746091_00491</name>
</gene>
<evidence type="ECO:0000313" key="3">
    <source>
        <dbReference type="Proteomes" id="UP000184423"/>
    </source>
</evidence>
<evidence type="ECO:0000256" key="1">
    <source>
        <dbReference type="SAM" id="Phobius"/>
    </source>
</evidence>
<sequence length="64" mass="6860">MNKLYKVAFVLVLIGAINWGLVGFFGFDLVAAIFGGAEAVLSRVIYALVGISGLILIYNKLAKK</sequence>
<evidence type="ECO:0000313" key="2">
    <source>
        <dbReference type="EMBL" id="SHE48359.1"/>
    </source>
</evidence>
<keyword evidence="1" id="KW-1133">Transmembrane helix</keyword>
<proteinExistence type="predicted"/>
<dbReference type="RefSeq" id="WP_027307797.1">
    <property type="nucleotide sequence ID" value="NZ_FQVG01000005.1"/>
</dbReference>
<keyword evidence="1" id="KW-0472">Membrane</keyword>
<accession>A0A1M4TV51</accession>